<keyword evidence="3" id="KW-1133">Transmembrane helix</keyword>
<feature type="transmembrane region" description="Helical" evidence="3">
    <location>
        <begin position="442"/>
        <end position="466"/>
    </location>
</feature>
<keyword evidence="3" id="KW-0812">Transmembrane</keyword>
<feature type="transmembrane region" description="Helical" evidence="3">
    <location>
        <begin position="412"/>
        <end position="430"/>
    </location>
</feature>
<evidence type="ECO:0000256" key="1">
    <source>
        <dbReference type="SAM" id="Coils"/>
    </source>
</evidence>
<accession>A0A9W6ZG70</accession>
<dbReference type="Proteomes" id="UP001162640">
    <property type="component" value="Unassembled WGS sequence"/>
</dbReference>
<keyword evidence="1" id="KW-0175">Coiled coil</keyword>
<feature type="region of interest" description="Disordered" evidence="2">
    <location>
        <begin position="69"/>
        <end position="88"/>
    </location>
</feature>
<sequence>MRESEARKKEKDVELKERAAELQEKDAALKAHMAETEAARKEHEDFKAQTEVAREKFSSVINALNQEKGAMEDKLKKPGAAAPASDFRPLDLENPSVTKFNDNVVSKSITTTNCSFDSRIHEPPEEVFNALFGEFTNATNKMLYQKLMEGSSGEESVVVFWSFMVDVTKSCEAALRLKRARDDDPPQPSPYCQQIDLKGLIPKFVVNSRTVQTLEYLSTMRKNFDKSLEIDAGQRSEIIKKIKREEDVGRLEASAQFEALFKEKKGWERPSRSFGLADSKVQANAVGGKGWGSTSINVRAEIEEVAALFWDFGSCANMEISGDVERNFKDLNFNKAVSTKLVCVNEKEAAQIGRNLIPALKGRKVISAGVDQWKVQNRAVRELMKKREWFEPMVVVVGNILLYTIYRVGGLYFTLNMCLPLIAMMVILCLDLFKENFTKDSVTLVTSAVSVLGSYLLVFVGLFFILNKDEYRKTFFSLESAGQSTERIFFEGDDTMKYTIFEITREYWSPIEVKVEAWVKAGWSGWEEEKPEWFTDNWKAPVPKYMIPEKGSKEEEEEVTVEREEKKEKNFRDGEEKQIGRHKSFIGGLANRKKNYKVAPEGVKKEQIIDVQEFKREMAQ</sequence>
<evidence type="ECO:0000256" key="2">
    <source>
        <dbReference type="SAM" id="MobiDB-lite"/>
    </source>
</evidence>
<feature type="region of interest" description="Disordered" evidence="2">
    <location>
        <begin position="551"/>
        <end position="584"/>
    </location>
</feature>
<evidence type="ECO:0000256" key="3">
    <source>
        <dbReference type="SAM" id="Phobius"/>
    </source>
</evidence>
<keyword evidence="3" id="KW-0472">Membrane</keyword>
<dbReference type="AlphaFoldDB" id="A0A9W6ZG70"/>
<feature type="coiled-coil region" evidence="1">
    <location>
        <begin position="5"/>
        <end position="49"/>
    </location>
</feature>
<protein>
    <submittedName>
        <fullName evidence="4">Uncharacterized protein</fullName>
    </submittedName>
</protein>
<feature type="transmembrane region" description="Helical" evidence="3">
    <location>
        <begin position="389"/>
        <end position="406"/>
    </location>
</feature>
<feature type="compositionally biased region" description="Basic and acidic residues" evidence="2">
    <location>
        <begin position="560"/>
        <end position="579"/>
    </location>
</feature>
<dbReference type="EMBL" id="BLQM01000015">
    <property type="protein sequence ID" value="GMH50498.1"/>
    <property type="molecule type" value="Genomic_DNA"/>
</dbReference>
<organism evidence="4 5">
    <name type="scientific">Triparma laevis f. inornata</name>
    <dbReference type="NCBI Taxonomy" id="1714386"/>
    <lineage>
        <taxon>Eukaryota</taxon>
        <taxon>Sar</taxon>
        <taxon>Stramenopiles</taxon>
        <taxon>Ochrophyta</taxon>
        <taxon>Bolidophyceae</taxon>
        <taxon>Parmales</taxon>
        <taxon>Triparmaceae</taxon>
        <taxon>Triparma</taxon>
    </lineage>
</organism>
<comment type="caution">
    <text evidence="4">The sequence shown here is derived from an EMBL/GenBank/DDBJ whole genome shotgun (WGS) entry which is preliminary data.</text>
</comment>
<evidence type="ECO:0000313" key="4">
    <source>
        <dbReference type="EMBL" id="GMH50498.1"/>
    </source>
</evidence>
<proteinExistence type="predicted"/>
<reference evidence="5" key="1">
    <citation type="journal article" date="2023" name="Commun. Biol.">
        <title>Genome analysis of Parmales, the sister group of diatoms, reveals the evolutionary specialization of diatoms from phago-mixotrophs to photoautotrophs.</title>
        <authorList>
            <person name="Ban H."/>
            <person name="Sato S."/>
            <person name="Yoshikawa S."/>
            <person name="Yamada K."/>
            <person name="Nakamura Y."/>
            <person name="Ichinomiya M."/>
            <person name="Sato N."/>
            <person name="Blanc-Mathieu R."/>
            <person name="Endo H."/>
            <person name="Kuwata A."/>
            <person name="Ogata H."/>
        </authorList>
    </citation>
    <scope>NUCLEOTIDE SEQUENCE [LARGE SCALE GENOMIC DNA]</scope>
</reference>
<name>A0A9W6ZG70_9STRA</name>
<gene>
    <name evidence="4" type="ORF">TL16_g00790</name>
</gene>
<evidence type="ECO:0000313" key="5">
    <source>
        <dbReference type="Proteomes" id="UP001162640"/>
    </source>
</evidence>